<dbReference type="AlphaFoldDB" id="A0AAF0ZVN8"/>
<dbReference type="Proteomes" id="UP001234989">
    <property type="component" value="Chromosome 10"/>
</dbReference>
<evidence type="ECO:0000313" key="2">
    <source>
        <dbReference type="Proteomes" id="UP001234989"/>
    </source>
</evidence>
<reference evidence="1" key="1">
    <citation type="submission" date="2023-08" db="EMBL/GenBank/DDBJ databases">
        <title>A de novo genome assembly of Solanum verrucosum Schlechtendal, a Mexican diploid species geographically isolated from the other diploid A-genome species in potato relatives.</title>
        <authorList>
            <person name="Hosaka K."/>
        </authorList>
    </citation>
    <scope>NUCLEOTIDE SEQUENCE</scope>
    <source>
        <tissue evidence="1">Young leaves</tissue>
    </source>
</reference>
<dbReference type="EMBL" id="CP133621">
    <property type="protein sequence ID" value="WMV51498.1"/>
    <property type="molecule type" value="Genomic_DNA"/>
</dbReference>
<sequence length="270" mass="31025">MKSFPKNATRRETEKLFAISYVDIIFATYAEYLQLFAISALEDSVLVEALKQESLQLRKKNQELVKDVDHIQEGRCSDVDEVAYLKWINACLRYELRNYQSALGETTARDLSKTLSLESNMSVVDTGAIRPQSRSRTLSPGTKLAHEAMDKVHLIGERFKTTQSRQKSYADVRRRDLEFDVDGWIMRRIGKAAYELDFPNDLASESLSYEEIPVEILDRKVKKLRNKEVASVKVLWSNQRIEGATWEAEADMMSHYSYLLPFDPTLAKGI</sequence>
<keyword evidence="2" id="KW-1185">Reference proteome</keyword>
<organism evidence="1 2">
    <name type="scientific">Solanum verrucosum</name>
    <dbReference type="NCBI Taxonomy" id="315347"/>
    <lineage>
        <taxon>Eukaryota</taxon>
        <taxon>Viridiplantae</taxon>
        <taxon>Streptophyta</taxon>
        <taxon>Embryophyta</taxon>
        <taxon>Tracheophyta</taxon>
        <taxon>Spermatophyta</taxon>
        <taxon>Magnoliopsida</taxon>
        <taxon>eudicotyledons</taxon>
        <taxon>Gunneridae</taxon>
        <taxon>Pentapetalae</taxon>
        <taxon>asterids</taxon>
        <taxon>lamiids</taxon>
        <taxon>Solanales</taxon>
        <taxon>Solanaceae</taxon>
        <taxon>Solanoideae</taxon>
        <taxon>Solaneae</taxon>
        <taxon>Solanum</taxon>
    </lineage>
</organism>
<gene>
    <name evidence="1" type="ORF">MTR67_044883</name>
</gene>
<accession>A0AAF0ZVN8</accession>
<name>A0AAF0ZVN8_SOLVR</name>
<evidence type="ECO:0000313" key="1">
    <source>
        <dbReference type="EMBL" id="WMV51498.1"/>
    </source>
</evidence>
<protein>
    <submittedName>
        <fullName evidence="1">Uncharacterized protein</fullName>
    </submittedName>
</protein>
<dbReference type="PANTHER" id="PTHR46148">
    <property type="entry name" value="CHROMO DOMAIN-CONTAINING PROTEIN"/>
    <property type="match status" value="1"/>
</dbReference>
<proteinExistence type="predicted"/>
<dbReference type="PANTHER" id="PTHR46148:SF60">
    <property type="entry name" value="CHROMO DOMAIN-CONTAINING PROTEIN"/>
    <property type="match status" value="1"/>
</dbReference>